<dbReference type="KEGG" id="ddd:Dda3937_03369"/>
<name>E0SAZ0_DICD3</name>
<dbReference type="HOGENOM" id="CLU_2751307_0_0_6"/>
<dbReference type="AlphaFoldDB" id="E0SAZ0"/>
<dbReference type="Proteomes" id="UP000006859">
    <property type="component" value="Chromosome"/>
</dbReference>
<evidence type="ECO:0000313" key="2">
    <source>
        <dbReference type="Proteomes" id="UP000006859"/>
    </source>
</evidence>
<reference evidence="1 2" key="1">
    <citation type="journal article" date="2011" name="J. Bacteriol.">
        <title>Genome sequence of the plant-pathogenic bacterium Dickeya dadantii 3937.</title>
        <authorList>
            <person name="Glasner J.D."/>
            <person name="Yang C.H."/>
            <person name="Reverchon S."/>
            <person name="Hugouvieux-Cotte-Pattat N."/>
            <person name="Condemine G."/>
            <person name="Bohin J.P."/>
            <person name="Van Gijsegem F."/>
            <person name="Yang S."/>
            <person name="Franza T."/>
            <person name="Expert D."/>
            <person name="Plunkett G. III"/>
            <person name="San Francisco M.J."/>
            <person name="Charkowski A.O."/>
            <person name="Py B."/>
            <person name="Bell K."/>
            <person name="Rauscher L."/>
            <person name="Rodriguez-Palenzuela P."/>
            <person name="Toussaint A."/>
            <person name="Holeva M.C."/>
            <person name="He S.Y."/>
            <person name="Douet V."/>
            <person name="Boccara M."/>
            <person name="Blanco C."/>
            <person name="Toth I."/>
            <person name="Anderson B.D."/>
            <person name="Biehl B.S."/>
            <person name="Mau B."/>
            <person name="Flynn S.M."/>
            <person name="Barras F."/>
            <person name="Lindeberg M."/>
            <person name="Birch P.R."/>
            <person name="Tsuyumu S."/>
            <person name="Shi X."/>
            <person name="Hibbing M."/>
            <person name="Yap M.N."/>
            <person name="Carpentier M."/>
            <person name="Dassa E."/>
            <person name="Umehara M."/>
            <person name="Kim J.F."/>
            <person name="Rusch M."/>
            <person name="Soni P."/>
            <person name="Mayhew G.F."/>
            <person name="Fouts D.E."/>
            <person name="Gill S.R."/>
            <person name="Blattner F.R."/>
            <person name="Keen N.T."/>
            <person name="Perna N.T."/>
        </authorList>
    </citation>
    <scope>NUCLEOTIDE SEQUENCE [LARGE SCALE GENOMIC DNA]</scope>
    <source>
        <strain evidence="1 2">3937</strain>
    </source>
</reference>
<gene>
    <name evidence="1" type="ordered locus">Dda3937_03369</name>
</gene>
<sequence>MLIVKNNFHIYRWVIFYLSSSHGCLPYASSPINNVLLLILKFRRCRHLRAANEYDLFICFSIFDDNETMF</sequence>
<evidence type="ECO:0000313" key="1">
    <source>
        <dbReference type="EMBL" id="ADM99549.1"/>
    </source>
</evidence>
<organism evidence="1 2">
    <name type="scientific">Dickeya dadantii (strain 3937)</name>
    <name type="common">Erwinia chrysanthemi (strain 3937)</name>
    <dbReference type="NCBI Taxonomy" id="198628"/>
    <lineage>
        <taxon>Bacteria</taxon>
        <taxon>Pseudomonadati</taxon>
        <taxon>Pseudomonadota</taxon>
        <taxon>Gammaproteobacteria</taxon>
        <taxon>Enterobacterales</taxon>
        <taxon>Pectobacteriaceae</taxon>
        <taxon>Dickeya</taxon>
    </lineage>
</organism>
<proteinExistence type="predicted"/>
<dbReference type="EMBL" id="CP002038">
    <property type="protein sequence ID" value="ADM99549.1"/>
    <property type="molecule type" value="Genomic_DNA"/>
</dbReference>
<keyword evidence="2" id="KW-1185">Reference proteome</keyword>
<protein>
    <submittedName>
        <fullName evidence="1">Uncharacterized protein</fullName>
    </submittedName>
</protein>
<accession>E0SAZ0</accession>